<dbReference type="GO" id="GO:0006412">
    <property type="term" value="P:translation"/>
    <property type="evidence" value="ECO:0007669"/>
    <property type="project" value="UniProtKB-UniRule"/>
</dbReference>
<dbReference type="SMART" id="SM00845">
    <property type="entry name" value="GatB_Yqey"/>
    <property type="match status" value="1"/>
</dbReference>
<dbReference type="GO" id="GO:0050567">
    <property type="term" value="F:glutaminyl-tRNA synthase (glutamine-hydrolyzing) activity"/>
    <property type="evidence" value="ECO:0007669"/>
    <property type="project" value="UniProtKB-UniRule"/>
</dbReference>
<dbReference type="NCBIfam" id="TIGR00133">
    <property type="entry name" value="gatB"/>
    <property type="match status" value="1"/>
</dbReference>
<dbReference type="Proteomes" id="UP000612893">
    <property type="component" value="Unassembled WGS sequence"/>
</dbReference>
<dbReference type="PANTHER" id="PTHR11659:SF0">
    <property type="entry name" value="GLUTAMYL-TRNA(GLN) AMIDOTRANSFERASE SUBUNIT B, MITOCHONDRIAL"/>
    <property type="match status" value="1"/>
</dbReference>
<evidence type="ECO:0000256" key="3">
    <source>
        <dbReference type="ARBA" id="ARBA00022598"/>
    </source>
</evidence>
<dbReference type="GO" id="GO:0005524">
    <property type="term" value="F:ATP binding"/>
    <property type="evidence" value="ECO:0007669"/>
    <property type="project" value="UniProtKB-KW"/>
</dbReference>
<evidence type="ECO:0000256" key="6">
    <source>
        <dbReference type="ARBA" id="ARBA00022917"/>
    </source>
</evidence>
<dbReference type="Pfam" id="PF02637">
    <property type="entry name" value="GatB_Yqey"/>
    <property type="match status" value="1"/>
</dbReference>
<dbReference type="EC" id="6.3.5.-" evidence="10"/>
<evidence type="ECO:0000256" key="4">
    <source>
        <dbReference type="ARBA" id="ARBA00022741"/>
    </source>
</evidence>
<dbReference type="PANTHER" id="PTHR11659">
    <property type="entry name" value="GLUTAMYL-TRNA GLN AMIDOTRANSFERASE SUBUNIT B MITOCHONDRIAL AND PROKARYOTIC PET112-RELATED"/>
    <property type="match status" value="1"/>
</dbReference>
<dbReference type="InterPro" id="IPR017958">
    <property type="entry name" value="Gln-tRNA_amidoTrfase_suB_CS"/>
</dbReference>
<reference evidence="12" key="1">
    <citation type="submission" date="2020-10" db="EMBL/GenBank/DDBJ databases">
        <title>Ca. Dormibacterota MAGs.</title>
        <authorList>
            <person name="Montgomery K."/>
        </authorList>
    </citation>
    <scope>NUCLEOTIDE SEQUENCE [LARGE SCALE GENOMIC DNA]</scope>
    <source>
        <strain evidence="12">SC8812_S17_10</strain>
    </source>
</reference>
<dbReference type="InterPro" id="IPR006075">
    <property type="entry name" value="Asn/Gln-tRNA_Trfase_suB/E_cat"/>
</dbReference>
<keyword evidence="13" id="KW-1185">Reference proteome</keyword>
<evidence type="ECO:0000313" key="12">
    <source>
        <dbReference type="EMBL" id="MBJ7599136.1"/>
    </source>
</evidence>
<dbReference type="InterPro" id="IPR004413">
    <property type="entry name" value="GatB"/>
</dbReference>
<proteinExistence type="inferred from homology"/>
<dbReference type="GO" id="GO:0070681">
    <property type="term" value="P:glutaminyl-tRNAGln biosynthesis via transamidation"/>
    <property type="evidence" value="ECO:0007669"/>
    <property type="project" value="TreeGrafter"/>
</dbReference>
<comment type="function">
    <text evidence="7 10">Allows the formation of correctly charged Asn-tRNA(Asn) or Gln-tRNA(Gln) through the transamidation of misacylated Asp-tRNA(Asn) or Glu-tRNA(Gln) in organisms which lack either or both of asparaginyl-tRNA or glutaminyl-tRNA synthetases. The reaction takes place in the presence of glutamine and ATP through an activated phospho-Asp-tRNA(Asn) or phospho-Glu-tRNA(Gln).</text>
</comment>
<gene>
    <name evidence="10 12" type="primary">gatB</name>
    <name evidence="12" type="ORF">JF922_13795</name>
</gene>
<evidence type="ECO:0000259" key="11">
    <source>
        <dbReference type="SMART" id="SM00845"/>
    </source>
</evidence>
<comment type="subunit">
    <text evidence="2 10">Heterotrimer of A, B and C subunits.</text>
</comment>
<evidence type="ECO:0000313" key="13">
    <source>
        <dbReference type="Proteomes" id="UP000612893"/>
    </source>
</evidence>
<evidence type="ECO:0000256" key="9">
    <source>
        <dbReference type="ARBA" id="ARBA00047913"/>
    </source>
</evidence>
<evidence type="ECO:0000256" key="8">
    <source>
        <dbReference type="ARBA" id="ARBA00047380"/>
    </source>
</evidence>
<sequence length="480" mass="52454">MSTESLEETQTQTGDLAGWEAVIGMEVHAQPTTLSKMFCSCSTDYLGSAPNSNVCEVCLGMPGVLPVVNARAVEQVVKTALALECEVARHTKFDRKNYFYPDLPKGYQISQYDLPIARGGRLAVDGRLVRITRVHLEEDTGKLVHAGDALHTAEESLVDLNRSGMPLMEIVTEPDLRSAEEARDYAMALRAVLRAVGASEAEMEKGQLRAEANVSVRRRGSSELGVKTELKNINSFRALHRAVAYEIRRQVGELEAGRQVVQETRGWSEAEQRTFSQRSKEYAQDYRYFPEPDLPPLELDPAWVRGLRAGLPELPAEVRRRLRESHGLSEFDAGQLAQEPATAALFEATVAAGAPGKQAANWIIGNTPTLDGRQLAELIILVVDGTINREQGVKVLEEAQASGRTPRQVVADLGLAQVSDESELRQVVERVIGENPRAVADFRSGKQQAIGALLAGVRQVTGGSANMGLASKILRDLLIQ</sequence>
<dbReference type="PROSITE" id="PS01234">
    <property type="entry name" value="GATB"/>
    <property type="match status" value="1"/>
</dbReference>
<name>A0A934N828_9BACT</name>
<comment type="catalytic activity">
    <reaction evidence="8 10">
        <text>L-aspartyl-tRNA(Asn) + L-glutamine + ATP + H2O = L-asparaginyl-tRNA(Asn) + L-glutamate + ADP + phosphate + 2 H(+)</text>
        <dbReference type="Rhea" id="RHEA:14513"/>
        <dbReference type="Rhea" id="RHEA-COMP:9674"/>
        <dbReference type="Rhea" id="RHEA-COMP:9677"/>
        <dbReference type="ChEBI" id="CHEBI:15377"/>
        <dbReference type="ChEBI" id="CHEBI:15378"/>
        <dbReference type="ChEBI" id="CHEBI:29985"/>
        <dbReference type="ChEBI" id="CHEBI:30616"/>
        <dbReference type="ChEBI" id="CHEBI:43474"/>
        <dbReference type="ChEBI" id="CHEBI:58359"/>
        <dbReference type="ChEBI" id="CHEBI:78515"/>
        <dbReference type="ChEBI" id="CHEBI:78516"/>
        <dbReference type="ChEBI" id="CHEBI:456216"/>
    </reaction>
</comment>
<dbReference type="EMBL" id="JAEKNR010000142">
    <property type="protein sequence ID" value="MBJ7599136.1"/>
    <property type="molecule type" value="Genomic_DNA"/>
</dbReference>
<comment type="similarity">
    <text evidence="1 10">Belongs to the GatB/GatE family. GatB subfamily.</text>
</comment>
<dbReference type="Pfam" id="PF02934">
    <property type="entry name" value="GatB_N"/>
    <property type="match status" value="1"/>
</dbReference>
<dbReference type="SUPFAM" id="SSF89095">
    <property type="entry name" value="GatB/YqeY motif"/>
    <property type="match status" value="1"/>
</dbReference>
<keyword evidence="4 10" id="KW-0547">Nucleotide-binding</keyword>
<evidence type="ECO:0000256" key="7">
    <source>
        <dbReference type="ARBA" id="ARBA00024799"/>
    </source>
</evidence>
<dbReference type="Gene3D" id="1.10.10.410">
    <property type="match status" value="1"/>
</dbReference>
<evidence type="ECO:0000256" key="1">
    <source>
        <dbReference type="ARBA" id="ARBA00005306"/>
    </source>
</evidence>
<evidence type="ECO:0000256" key="10">
    <source>
        <dbReference type="HAMAP-Rule" id="MF_00121"/>
    </source>
</evidence>
<evidence type="ECO:0000256" key="5">
    <source>
        <dbReference type="ARBA" id="ARBA00022840"/>
    </source>
</evidence>
<keyword evidence="3 10" id="KW-0436">Ligase</keyword>
<dbReference type="InterPro" id="IPR014746">
    <property type="entry name" value="Gln_synth/guanido_kin_cat_dom"/>
</dbReference>
<dbReference type="InterPro" id="IPR042114">
    <property type="entry name" value="GatB_C_1"/>
</dbReference>
<dbReference type="Gene3D" id="1.10.150.380">
    <property type="entry name" value="GatB domain, N-terminal subdomain"/>
    <property type="match status" value="1"/>
</dbReference>
<dbReference type="HAMAP" id="MF_00121">
    <property type="entry name" value="GatB"/>
    <property type="match status" value="1"/>
</dbReference>
<protein>
    <recommendedName>
        <fullName evidence="10">Aspartyl/glutamyl-tRNA(Asn/Gln) amidotransferase subunit B</fullName>
        <shortName evidence="10">Asp/Glu-ADT subunit B</shortName>
        <ecNumber evidence="10">6.3.5.-</ecNumber>
    </recommendedName>
</protein>
<dbReference type="NCBIfam" id="NF004014">
    <property type="entry name" value="PRK05477.1-4"/>
    <property type="match status" value="1"/>
</dbReference>
<feature type="domain" description="Asn/Gln amidotransferase" evidence="11">
    <location>
        <begin position="344"/>
        <end position="478"/>
    </location>
</feature>
<dbReference type="SUPFAM" id="SSF55931">
    <property type="entry name" value="Glutamine synthetase/guanido kinase"/>
    <property type="match status" value="1"/>
</dbReference>
<dbReference type="AlphaFoldDB" id="A0A934N828"/>
<dbReference type="InterPro" id="IPR003789">
    <property type="entry name" value="Asn/Gln_tRNA_amidoTrase-B-like"/>
</dbReference>
<dbReference type="InterPro" id="IPR018027">
    <property type="entry name" value="Asn/Gln_amidotransferase"/>
</dbReference>
<organism evidence="12 13">
    <name type="scientific">Candidatus Nephthysia bennettiae</name>
    <dbReference type="NCBI Taxonomy" id="3127016"/>
    <lineage>
        <taxon>Bacteria</taxon>
        <taxon>Bacillati</taxon>
        <taxon>Candidatus Dormiibacterota</taxon>
        <taxon>Candidatus Dormibacteria</taxon>
        <taxon>Candidatus Dormibacterales</taxon>
        <taxon>Candidatus Dormibacteraceae</taxon>
        <taxon>Candidatus Nephthysia</taxon>
    </lineage>
</organism>
<keyword evidence="5 10" id="KW-0067">ATP-binding</keyword>
<keyword evidence="6 10" id="KW-0648">Protein biosynthesis</keyword>
<dbReference type="InterPro" id="IPR023168">
    <property type="entry name" value="GatB_Yqey_C_2"/>
</dbReference>
<dbReference type="NCBIfam" id="NF004012">
    <property type="entry name" value="PRK05477.1-2"/>
    <property type="match status" value="1"/>
</dbReference>
<comment type="catalytic activity">
    <reaction evidence="9 10">
        <text>L-glutamyl-tRNA(Gln) + L-glutamine + ATP + H2O = L-glutaminyl-tRNA(Gln) + L-glutamate + ADP + phosphate + H(+)</text>
        <dbReference type="Rhea" id="RHEA:17521"/>
        <dbReference type="Rhea" id="RHEA-COMP:9681"/>
        <dbReference type="Rhea" id="RHEA-COMP:9684"/>
        <dbReference type="ChEBI" id="CHEBI:15377"/>
        <dbReference type="ChEBI" id="CHEBI:15378"/>
        <dbReference type="ChEBI" id="CHEBI:29985"/>
        <dbReference type="ChEBI" id="CHEBI:30616"/>
        <dbReference type="ChEBI" id="CHEBI:43474"/>
        <dbReference type="ChEBI" id="CHEBI:58359"/>
        <dbReference type="ChEBI" id="CHEBI:78520"/>
        <dbReference type="ChEBI" id="CHEBI:78521"/>
        <dbReference type="ChEBI" id="CHEBI:456216"/>
    </reaction>
</comment>
<accession>A0A934N828</accession>
<evidence type="ECO:0000256" key="2">
    <source>
        <dbReference type="ARBA" id="ARBA00011123"/>
    </source>
</evidence>
<dbReference type="InterPro" id="IPR017959">
    <property type="entry name" value="Asn/Gln-tRNA_amidoTrfase_suB/E"/>
</dbReference>
<dbReference type="RefSeq" id="WP_338202568.1">
    <property type="nucleotide sequence ID" value="NZ_JAEKNR010000142.1"/>
</dbReference>
<comment type="caution">
    <text evidence="12">The sequence shown here is derived from an EMBL/GenBank/DDBJ whole genome shotgun (WGS) entry which is preliminary data.</text>
</comment>